<evidence type="ECO:0000256" key="2">
    <source>
        <dbReference type="ARBA" id="ARBA00022801"/>
    </source>
</evidence>
<feature type="compositionally biased region" description="Basic and acidic residues" evidence="3">
    <location>
        <begin position="98"/>
        <end position="111"/>
    </location>
</feature>
<evidence type="ECO:0000256" key="3">
    <source>
        <dbReference type="SAM" id="MobiDB-lite"/>
    </source>
</evidence>
<protein>
    <submittedName>
        <fullName evidence="4">Beta-D-glucosidase</fullName>
    </submittedName>
</protein>
<dbReference type="PANTHER" id="PTHR42715">
    <property type="entry name" value="BETA-GLUCOSIDASE"/>
    <property type="match status" value="1"/>
</dbReference>
<comment type="caution">
    <text evidence="4">The sequence shown here is derived from an EMBL/GenBank/DDBJ whole genome shotgun (WGS) entry which is preliminary data.</text>
</comment>
<evidence type="ECO:0000313" key="4">
    <source>
        <dbReference type="EMBL" id="TVT95098.1"/>
    </source>
</evidence>
<dbReference type="EMBL" id="VMTR01000044">
    <property type="protein sequence ID" value="TVT95098.1"/>
    <property type="molecule type" value="Genomic_DNA"/>
</dbReference>
<feature type="region of interest" description="Disordered" evidence="3">
    <location>
        <begin position="75"/>
        <end position="120"/>
    </location>
</feature>
<reference evidence="4 5" key="1">
    <citation type="submission" date="2019-07" db="EMBL/GenBank/DDBJ databases">
        <title>Draft genome sequence of Haloferax volcanii SS0101, isolated from salt farm in Samut Sakhon, Thailand.</title>
        <authorList>
            <person name="Wanthongcharoen S."/>
            <person name="Yamprayoonswat W."/>
            <person name="Ruangsuj P."/>
            <person name="Thongpramul N."/>
            <person name="Jumpathong W."/>
            <person name="Sittihan S."/>
            <person name="Kanjanavas P."/>
            <person name="Yasawong M."/>
        </authorList>
    </citation>
    <scope>NUCLEOTIDE SEQUENCE [LARGE SCALE GENOMIC DNA]</scope>
    <source>
        <strain evidence="4 5">SS0101</strain>
    </source>
</reference>
<dbReference type="AlphaFoldDB" id="A0A558GBH0"/>
<keyword evidence="2" id="KW-0378">Hydrolase</keyword>
<name>A0A558GBH0_HALVO</name>
<proteinExistence type="inferred from homology"/>
<dbReference type="GO" id="GO:0004553">
    <property type="term" value="F:hydrolase activity, hydrolyzing O-glycosyl compounds"/>
    <property type="evidence" value="ECO:0007669"/>
    <property type="project" value="InterPro"/>
</dbReference>
<accession>A0A558GBH0</accession>
<evidence type="ECO:0000313" key="5">
    <source>
        <dbReference type="Proteomes" id="UP000320212"/>
    </source>
</evidence>
<organism evidence="4 5">
    <name type="scientific">Haloferax volcanii</name>
    <name type="common">Halobacterium volcanii</name>
    <dbReference type="NCBI Taxonomy" id="2246"/>
    <lineage>
        <taxon>Archaea</taxon>
        <taxon>Methanobacteriati</taxon>
        <taxon>Methanobacteriota</taxon>
        <taxon>Stenosarchaea group</taxon>
        <taxon>Halobacteria</taxon>
        <taxon>Halobacteriales</taxon>
        <taxon>Haloferacaceae</taxon>
        <taxon>Haloferax</taxon>
    </lineage>
</organism>
<comment type="similarity">
    <text evidence="1">Belongs to the glycosyl hydrolase 3 family.</text>
</comment>
<dbReference type="GO" id="GO:0005975">
    <property type="term" value="P:carbohydrate metabolic process"/>
    <property type="evidence" value="ECO:0007669"/>
    <property type="project" value="InterPro"/>
</dbReference>
<dbReference type="Proteomes" id="UP000320212">
    <property type="component" value="Unassembled WGS sequence"/>
</dbReference>
<dbReference type="SUPFAM" id="SSF52279">
    <property type="entry name" value="Beta-D-glucan exohydrolase, C-terminal domain"/>
    <property type="match status" value="1"/>
</dbReference>
<dbReference type="PANTHER" id="PTHR42715:SF10">
    <property type="entry name" value="BETA-GLUCOSIDASE"/>
    <property type="match status" value="1"/>
</dbReference>
<dbReference type="InterPro" id="IPR036881">
    <property type="entry name" value="Glyco_hydro_3_C_sf"/>
</dbReference>
<gene>
    <name evidence="4" type="ORF">FQA18_08305</name>
</gene>
<sequence>MWDIRWSVSSPPRWAVDRHDTEPLFPFGHGLSYATIEYGVVTVSERETGDGFEVAVDLRNASDRTGTEVVQVFRIGGNAGPRRSRRNQRGKTRRRWPVRTDRDGRLRERRPNGVPEAPRQVRSFVTPEMSETLTGFGSIYYPESELGKEVR</sequence>
<dbReference type="InterPro" id="IPR050288">
    <property type="entry name" value="Cellulose_deg_GH3"/>
</dbReference>
<feature type="compositionally biased region" description="Basic residues" evidence="3">
    <location>
        <begin position="82"/>
        <end position="97"/>
    </location>
</feature>
<evidence type="ECO:0000256" key="1">
    <source>
        <dbReference type="ARBA" id="ARBA00005336"/>
    </source>
</evidence>